<organism evidence="1 2">
    <name type="scientific">Acetobacter aceti</name>
    <dbReference type="NCBI Taxonomy" id="435"/>
    <lineage>
        <taxon>Bacteria</taxon>
        <taxon>Pseudomonadati</taxon>
        <taxon>Pseudomonadota</taxon>
        <taxon>Alphaproteobacteria</taxon>
        <taxon>Acetobacterales</taxon>
        <taxon>Acetobacteraceae</taxon>
        <taxon>Acetobacter</taxon>
        <taxon>Acetobacter subgen. Acetobacter</taxon>
    </lineage>
</organism>
<protein>
    <recommendedName>
        <fullName evidence="3">Oxidoreductase</fullName>
    </recommendedName>
</protein>
<dbReference type="InterPro" id="IPR008318">
    <property type="entry name" value="UCP030820"/>
</dbReference>
<dbReference type="AlphaFoldDB" id="A0A1U9KEZ3"/>
<reference evidence="1 2" key="1">
    <citation type="submission" date="2016-03" db="EMBL/GenBank/DDBJ databases">
        <title>Acetic acid bacteria sequencing.</title>
        <authorList>
            <person name="Brandt J."/>
            <person name="Jakob F."/>
            <person name="Vogel R.F."/>
        </authorList>
    </citation>
    <scope>NUCLEOTIDE SEQUENCE [LARGE SCALE GENOMIC DNA]</scope>
    <source>
        <strain evidence="1 2">TMW2.1153</strain>
    </source>
</reference>
<proteinExistence type="predicted"/>
<dbReference type="Pfam" id="PF06073">
    <property type="entry name" value="DUF934"/>
    <property type="match status" value="1"/>
</dbReference>
<evidence type="ECO:0000313" key="2">
    <source>
        <dbReference type="Proteomes" id="UP000188937"/>
    </source>
</evidence>
<name>A0A1U9KEZ3_ACEAC</name>
<dbReference type="STRING" id="435.A0U92_05870"/>
<evidence type="ECO:0000313" key="1">
    <source>
        <dbReference type="EMBL" id="AQS84381.1"/>
    </source>
</evidence>
<gene>
    <name evidence="1" type="ORF">A0U92_05870</name>
</gene>
<dbReference type="PIRSF" id="PIRSF030820">
    <property type="entry name" value="UCP030820"/>
    <property type="match status" value="1"/>
</dbReference>
<evidence type="ECO:0008006" key="3">
    <source>
        <dbReference type="Google" id="ProtNLM"/>
    </source>
</evidence>
<dbReference type="EMBL" id="CP014692">
    <property type="protein sequence ID" value="AQS84381.1"/>
    <property type="molecule type" value="Genomic_DNA"/>
</dbReference>
<dbReference type="RefSeq" id="WP_077812422.1">
    <property type="nucleotide sequence ID" value="NZ_CP014692.1"/>
</dbReference>
<keyword evidence="2" id="KW-1185">Reference proteome</keyword>
<dbReference type="eggNOG" id="COG3749">
    <property type="taxonomic scope" value="Bacteria"/>
</dbReference>
<dbReference type="Proteomes" id="UP000188937">
    <property type="component" value="Chromosome"/>
</dbReference>
<sequence length="164" mass="18110">MPLLENGHPVEDTWRYAVESEALGAGDIIVPFDRLSEGLGRTEGRLGVVLPNSESVSTLKEALPKLALVVVTFPIFRDGRAFSQARALREHLHFTGKIRASGHILPDQYEFLLRCGVDSVEVSGNTDMAPWEQALRRFTIATQPSPVLDEKPTGFGLRRFLATP</sequence>
<dbReference type="KEGG" id="aace:A0U92_05870"/>
<dbReference type="OrthoDB" id="9800421at2"/>
<accession>A0A1U9KEZ3</accession>